<comment type="caution">
    <text evidence="3">The sequence shown here is derived from an EMBL/GenBank/DDBJ whole genome shotgun (WGS) entry which is preliminary data.</text>
</comment>
<dbReference type="Gene3D" id="3.50.50.60">
    <property type="entry name" value="FAD/NAD(P)-binding domain"/>
    <property type="match status" value="1"/>
</dbReference>
<organism evidence="3 4">
    <name type="scientific">Alsobacter metallidurans</name>
    <dbReference type="NCBI Taxonomy" id="340221"/>
    <lineage>
        <taxon>Bacteria</taxon>
        <taxon>Pseudomonadati</taxon>
        <taxon>Pseudomonadota</taxon>
        <taxon>Alphaproteobacteria</taxon>
        <taxon>Hyphomicrobiales</taxon>
        <taxon>Alsobacteraceae</taxon>
        <taxon>Alsobacter</taxon>
    </lineage>
</organism>
<reference evidence="3" key="2">
    <citation type="submission" date="2020-09" db="EMBL/GenBank/DDBJ databases">
        <authorList>
            <person name="Sun Q."/>
            <person name="Zhou Y."/>
        </authorList>
    </citation>
    <scope>NUCLEOTIDE SEQUENCE</scope>
    <source>
        <strain evidence="3">CGMCC 1.12214</strain>
    </source>
</reference>
<keyword evidence="4" id="KW-1185">Reference proteome</keyword>
<dbReference type="EMBL" id="BMES01000002">
    <property type="protein sequence ID" value="GGH19185.1"/>
    <property type="molecule type" value="Genomic_DNA"/>
</dbReference>
<dbReference type="PANTHER" id="PTHR13847">
    <property type="entry name" value="SARCOSINE DEHYDROGENASE-RELATED"/>
    <property type="match status" value="1"/>
</dbReference>
<dbReference type="RefSeq" id="WP_188517811.1">
    <property type="nucleotide sequence ID" value="NZ_BMES01000002.1"/>
</dbReference>
<dbReference type="InterPro" id="IPR036188">
    <property type="entry name" value="FAD/NAD-bd_sf"/>
</dbReference>
<sequence length="431" mass="46232">MTEYIDSYYSRTRRPSSLRPRLTGVVDVDVAIVGGGLAGLTAAIELVRAGRSVAILEAQRIGWGASGRNGGFVGPGYATSLSHIALMAGREAAHELYRLSIEGVRIVEDSLSALGSTDNVATYGKLSVMRHAAAPALKARQEQMARDFGYALELRDREQVRGVLRSTKYHEALFDPQAFHFHPLDYALSLASGCEALGARIFEGSPVTGADLDGATKVLQTSGGRIQARDVVFATGGYTGDVSPRLRRAMLPIATYVLLTEPAPERIAEVIGVPYAISDNRRAGDYYRIVDGGRRLLWGGRITTRTSEPARLAEMLRATMVSTYPSLAGIGVDAAWSGLMAYARHLMPMIGQTTPNVWHCFGFGGHGLNTTAVGGRVVAEGILGASDRYKLFAPFGLNWAGGPVGAAVAQMTYWTYQAMDFAKEIRAARAG</sequence>
<evidence type="ECO:0000256" key="1">
    <source>
        <dbReference type="ARBA" id="ARBA00023002"/>
    </source>
</evidence>
<reference evidence="3" key="1">
    <citation type="journal article" date="2014" name="Int. J. Syst. Evol. Microbiol.">
        <title>Complete genome sequence of Corynebacterium casei LMG S-19264T (=DSM 44701T), isolated from a smear-ripened cheese.</title>
        <authorList>
            <consortium name="US DOE Joint Genome Institute (JGI-PGF)"/>
            <person name="Walter F."/>
            <person name="Albersmeier A."/>
            <person name="Kalinowski J."/>
            <person name="Ruckert C."/>
        </authorList>
    </citation>
    <scope>NUCLEOTIDE SEQUENCE</scope>
    <source>
        <strain evidence="3">CGMCC 1.12214</strain>
    </source>
</reference>
<dbReference type="Proteomes" id="UP000603912">
    <property type="component" value="Unassembled WGS sequence"/>
</dbReference>
<evidence type="ECO:0000313" key="4">
    <source>
        <dbReference type="Proteomes" id="UP000603912"/>
    </source>
</evidence>
<evidence type="ECO:0000259" key="2">
    <source>
        <dbReference type="Pfam" id="PF01266"/>
    </source>
</evidence>
<dbReference type="SUPFAM" id="SSF51905">
    <property type="entry name" value="FAD/NAD(P)-binding domain"/>
    <property type="match status" value="1"/>
</dbReference>
<keyword evidence="1" id="KW-0560">Oxidoreductase</keyword>
<gene>
    <name evidence="3" type="primary">ordL3</name>
    <name evidence="3" type="ORF">GCM10007036_21890</name>
</gene>
<proteinExistence type="predicted"/>
<accession>A0A917I8B1</accession>
<protein>
    <submittedName>
        <fullName evidence="3">Oxidoreductase</fullName>
    </submittedName>
</protein>
<dbReference type="Gene3D" id="3.30.9.10">
    <property type="entry name" value="D-Amino Acid Oxidase, subunit A, domain 2"/>
    <property type="match status" value="1"/>
</dbReference>
<name>A0A917I8B1_9HYPH</name>
<dbReference type="GO" id="GO:0016491">
    <property type="term" value="F:oxidoreductase activity"/>
    <property type="evidence" value="ECO:0007669"/>
    <property type="project" value="UniProtKB-KW"/>
</dbReference>
<dbReference type="InterPro" id="IPR006076">
    <property type="entry name" value="FAD-dep_OxRdtase"/>
</dbReference>
<dbReference type="AlphaFoldDB" id="A0A917I8B1"/>
<dbReference type="PANTHER" id="PTHR13847:SF281">
    <property type="entry name" value="FAD DEPENDENT OXIDOREDUCTASE DOMAIN-CONTAINING PROTEIN"/>
    <property type="match status" value="1"/>
</dbReference>
<evidence type="ECO:0000313" key="3">
    <source>
        <dbReference type="EMBL" id="GGH19185.1"/>
    </source>
</evidence>
<feature type="domain" description="FAD dependent oxidoreductase" evidence="2">
    <location>
        <begin position="29"/>
        <end position="380"/>
    </location>
</feature>
<dbReference type="Pfam" id="PF01266">
    <property type="entry name" value="DAO"/>
    <property type="match status" value="1"/>
</dbReference>
<dbReference type="GO" id="GO:0005737">
    <property type="term" value="C:cytoplasm"/>
    <property type="evidence" value="ECO:0007669"/>
    <property type="project" value="TreeGrafter"/>
</dbReference>